<dbReference type="InterPro" id="IPR036388">
    <property type="entry name" value="WH-like_DNA-bd_sf"/>
</dbReference>
<reference evidence="2 3" key="1">
    <citation type="journal article" date="2019" name="Syst. Appl. Microbiol.">
        <title>Characterization of Bifidobacterium species in feaces of the Egyptian fruit bat: Description of B. vespertilionis sp. nov. and B. rousetti sp. nov.</title>
        <authorList>
            <person name="Modesto M."/>
            <person name="Satti M."/>
            <person name="Watanabe K."/>
            <person name="Puglisi E."/>
            <person name="Morelli L."/>
            <person name="Huang C.-H."/>
            <person name="Liou J.-S."/>
            <person name="Miyashita M."/>
            <person name="Tamura T."/>
            <person name="Saito S."/>
            <person name="Mori K."/>
            <person name="Huang L."/>
            <person name="Sciavilla P."/>
            <person name="Sandri C."/>
            <person name="Spiezio C."/>
            <person name="Vitali F."/>
            <person name="Cavalieri D."/>
            <person name="Perpetuini G."/>
            <person name="Tofalo R."/>
            <person name="Bonetti A."/>
            <person name="Arita M."/>
            <person name="Mattarelli P."/>
        </authorList>
    </citation>
    <scope>NUCLEOTIDE SEQUENCE [LARGE SCALE GENOMIC DNA]</scope>
    <source>
        <strain evidence="2 3">RST7</strain>
    </source>
</reference>
<dbReference type="OrthoDB" id="4952043at2"/>
<dbReference type="Pfam" id="PF13601">
    <property type="entry name" value="HTH_34"/>
    <property type="match status" value="1"/>
</dbReference>
<protein>
    <submittedName>
        <fullName evidence="2">ArsR family transcriptional regulator</fullName>
    </submittedName>
</protein>
<dbReference type="AlphaFoldDB" id="A0A5M9ZST1"/>
<organism evidence="2 3">
    <name type="scientific">Bifidobacterium tissieri</name>
    <dbReference type="NCBI Taxonomy" id="1630162"/>
    <lineage>
        <taxon>Bacteria</taxon>
        <taxon>Bacillati</taxon>
        <taxon>Actinomycetota</taxon>
        <taxon>Actinomycetes</taxon>
        <taxon>Bifidobacteriales</taxon>
        <taxon>Bifidobacteriaceae</taxon>
        <taxon>Bifidobacterium</taxon>
    </lineage>
</organism>
<dbReference type="InterPro" id="IPR027395">
    <property type="entry name" value="WH_DNA-bd_dom"/>
</dbReference>
<sequence>MNEIIHSTTRLRIMATMVELGVGRRISFKRLIRLLDVTKGNLSVQLKKLDEAGYITIIKSFSSTGVPSTEVKLTKEGKAAFDRYLADLRRILKPDFDLSEEMTSAQQQ</sequence>
<dbReference type="Gene3D" id="1.10.10.10">
    <property type="entry name" value="Winged helix-like DNA-binding domain superfamily/Winged helix DNA-binding domain"/>
    <property type="match status" value="1"/>
</dbReference>
<evidence type="ECO:0000313" key="3">
    <source>
        <dbReference type="Proteomes" id="UP000412028"/>
    </source>
</evidence>
<accession>A0A5M9ZST1</accession>
<name>A0A5M9ZST1_9BIFI</name>
<dbReference type="RefSeq" id="WP_150381048.1">
    <property type="nucleotide sequence ID" value="NZ_RZUI01000004.1"/>
</dbReference>
<evidence type="ECO:0000313" key="2">
    <source>
        <dbReference type="EMBL" id="KAA8830684.1"/>
    </source>
</evidence>
<dbReference type="PANTHER" id="PTHR37318:SF1">
    <property type="entry name" value="BSL7504 PROTEIN"/>
    <property type="match status" value="1"/>
</dbReference>
<evidence type="ECO:0000259" key="1">
    <source>
        <dbReference type="Pfam" id="PF13601"/>
    </source>
</evidence>
<comment type="caution">
    <text evidence="2">The sequence shown here is derived from an EMBL/GenBank/DDBJ whole genome shotgun (WGS) entry which is preliminary data.</text>
</comment>
<gene>
    <name evidence="2" type="ORF">EMO89_04255</name>
</gene>
<feature type="domain" description="Winged helix DNA-binding" evidence="1">
    <location>
        <begin position="10"/>
        <end position="92"/>
    </location>
</feature>
<dbReference type="SUPFAM" id="SSF46785">
    <property type="entry name" value="Winged helix' DNA-binding domain"/>
    <property type="match status" value="1"/>
</dbReference>
<dbReference type="InterPro" id="IPR036390">
    <property type="entry name" value="WH_DNA-bd_sf"/>
</dbReference>
<proteinExistence type="predicted"/>
<dbReference type="PANTHER" id="PTHR37318">
    <property type="entry name" value="BSL7504 PROTEIN"/>
    <property type="match status" value="1"/>
</dbReference>
<dbReference type="Proteomes" id="UP000412028">
    <property type="component" value="Unassembled WGS sequence"/>
</dbReference>
<dbReference type="EMBL" id="RZUI01000004">
    <property type="protein sequence ID" value="KAA8830684.1"/>
    <property type="molecule type" value="Genomic_DNA"/>
</dbReference>